<gene>
    <name evidence="2" type="ORF">ENJ12_04805</name>
</gene>
<dbReference type="Proteomes" id="UP000886339">
    <property type="component" value="Unassembled WGS sequence"/>
</dbReference>
<organism evidence="2">
    <name type="scientific">Thiolapillus brandeum</name>
    <dbReference type="NCBI Taxonomy" id="1076588"/>
    <lineage>
        <taxon>Bacteria</taxon>
        <taxon>Pseudomonadati</taxon>
        <taxon>Pseudomonadota</taxon>
        <taxon>Gammaproteobacteria</taxon>
        <taxon>Chromatiales</taxon>
        <taxon>Sedimenticolaceae</taxon>
        <taxon>Thiolapillus</taxon>
    </lineage>
</organism>
<sequence length="127" mass="14232">MLKSALMIALLFSAFVAWAEERPRLVLQITVDALRGDLPDRFRNVTGEGGFRYLMNKGIHYTNANYQHANTETIVGHASLATGAVPAAHGMVGNVWFDREKDRLVYNIEDPDYHLLSEGADVNRKTE</sequence>
<dbReference type="EMBL" id="DRLF01000174">
    <property type="protein sequence ID" value="HEC06145.1"/>
    <property type="molecule type" value="Genomic_DNA"/>
</dbReference>
<dbReference type="Gene3D" id="3.40.720.10">
    <property type="entry name" value="Alkaline Phosphatase, subunit A"/>
    <property type="match status" value="1"/>
</dbReference>
<evidence type="ECO:0000313" key="2">
    <source>
        <dbReference type="EMBL" id="HEC06145.1"/>
    </source>
</evidence>
<keyword evidence="1" id="KW-0732">Signal</keyword>
<name>A0A831RWL9_9GAMM</name>
<feature type="non-terminal residue" evidence="2">
    <location>
        <position position="127"/>
    </location>
</feature>
<dbReference type="Pfam" id="PF01663">
    <property type="entry name" value="Phosphodiest"/>
    <property type="match status" value="1"/>
</dbReference>
<feature type="chain" id="PRO_5032723764" evidence="1">
    <location>
        <begin position="20"/>
        <end position="127"/>
    </location>
</feature>
<accession>A0A831RWL9</accession>
<dbReference type="AlphaFoldDB" id="A0A831RWL9"/>
<dbReference type="InterPro" id="IPR017850">
    <property type="entry name" value="Alkaline_phosphatase_core_sf"/>
</dbReference>
<feature type="signal peptide" evidence="1">
    <location>
        <begin position="1"/>
        <end position="19"/>
    </location>
</feature>
<dbReference type="SUPFAM" id="SSF53649">
    <property type="entry name" value="Alkaline phosphatase-like"/>
    <property type="match status" value="1"/>
</dbReference>
<dbReference type="InterPro" id="IPR002591">
    <property type="entry name" value="Phosphodiest/P_Trfase"/>
</dbReference>
<reference evidence="2" key="1">
    <citation type="journal article" date="2020" name="mSystems">
        <title>Genome- and Community-Level Interaction Insights into Carbon Utilization and Element Cycling Functions of Hydrothermarchaeota in Hydrothermal Sediment.</title>
        <authorList>
            <person name="Zhou Z."/>
            <person name="Liu Y."/>
            <person name="Xu W."/>
            <person name="Pan J."/>
            <person name="Luo Z.H."/>
            <person name="Li M."/>
        </authorList>
    </citation>
    <scope>NUCLEOTIDE SEQUENCE [LARGE SCALE GENOMIC DNA]</scope>
    <source>
        <strain evidence="2">HyVt-458</strain>
    </source>
</reference>
<evidence type="ECO:0000256" key="1">
    <source>
        <dbReference type="SAM" id="SignalP"/>
    </source>
</evidence>
<proteinExistence type="predicted"/>
<comment type="caution">
    <text evidence="2">The sequence shown here is derived from an EMBL/GenBank/DDBJ whole genome shotgun (WGS) entry which is preliminary data.</text>
</comment>
<protein>
    <submittedName>
        <fullName evidence="2">Alkaline phosphatase family protein</fullName>
    </submittedName>
</protein>